<comment type="caution">
    <text evidence="2">The sequence shown here is derived from an EMBL/GenBank/DDBJ whole genome shotgun (WGS) entry which is preliminary data.</text>
</comment>
<protein>
    <submittedName>
        <fullName evidence="2">Uncharacterized protein</fullName>
    </submittedName>
</protein>
<evidence type="ECO:0000256" key="1">
    <source>
        <dbReference type="SAM" id="MobiDB-lite"/>
    </source>
</evidence>
<sequence length="220" mass="22193">MVATNLLLLVAFGPGENTDQEAIDFGRSGYNDACIMDPFKIAGSGIELLGGVQPTDDYCELLELNDDDGKLPDNADTEFGLTAEGGKIFFLGTKQLEDGQVGAVIYASRVEYDEKPEPEAAAETATEGGGADAPAATAGAEEAPAGDPPEDAGTATEEVAAEPEAEATAEATGEPAADAPAAEATTEEPPAGEPAAEEPATEASTATEEPAADAAKTDGE</sequence>
<name>A0A1F5EAQ9_9BACT</name>
<feature type="compositionally biased region" description="Low complexity" evidence="1">
    <location>
        <begin position="119"/>
        <end position="158"/>
    </location>
</feature>
<proteinExistence type="predicted"/>
<dbReference type="EMBL" id="MEZX01000002">
    <property type="protein sequence ID" value="OGD64492.1"/>
    <property type="molecule type" value="Genomic_DNA"/>
</dbReference>
<feature type="compositionally biased region" description="Low complexity" evidence="1">
    <location>
        <begin position="168"/>
        <end position="194"/>
    </location>
</feature>
<feature type="compositionally biased region" description="Low complexity" evidence="1">
    <location>
        <begin position="201"/>
        <end position="214"/>
    </location>
</feature>
<organism evidence="2 3">
    <name type="scientific">Candidatus Berkelbacteria bacterium RIFCSPLOWO2_01_FULL_50_28</name>
    <dbReference type="NCBI Taxonomy" id="1797471"/>
    <lineage>
        <taxon>Bacteria</taxon>
        <taxon>Candidatus Berkelbacteria</taxon>
    </lineage>
</organism>
<evidence type="ECO:0000313" key="3">
    <source>
        <dbReference type="Proteomes" id="UP000177481"/>
    </source>
</evidence>
<gene>
    <name evidence="2" type="ORF">A3A71_00310</name>
</gene>
<accession>A0A1F5EAQ9</accession>
<dbReference type="AlphaFoldDB" id="A0A1F5EAQ9"/>
<feature type="region of interest" description="Disordered" evidence="1">
    <location>
        <begin position="114"/>
        <end position="220"/>
    </location>
</feature>
<dbReference type="Proteomes" id="UP000177481">
    <property type="component" value="Unassembled WGS sequence"/>
</dbReference>
<reference evidence="2 3" key="1">
    <citation type="journal article" date="2016" name="Nat. Commun.">
        <title>Thousands of microbial genomes shed light on interconnected biogeochemical processes in an aquifer system.</title>
        <authorList>
            <person name="Anantharaman K."/>
            <person name="Brown C.T."/>
            <person name="Hug L.A."/>
            <person name="Sharon I."/>
            <person name="Castelle C.J."/>
            <person name="Probst A.J."/>
            <person name="Thomas B.C."/>
            <person name="Singh A."/>
            <person name="Wilkins M.J."/>
            <person name="Karaoz U."/>
            <person name="Brodie E.L."/>
            <person name="Williams K.H."/>
            <person name="Hubbard S.S."/>
            <person name="Banfield J.F."/>
        </authorList>
    </citation>
    <scope>NUCLEOTIDE SEQUENCE [LARGE SCALE GENOMIC DNA]</scope>
</reference>
<evidence type="ECO:0000313" key="2">
    <source>
        <dbReference type="EMBL" id="OGD64492.1"/>
    </source>
</evidence>